<organism evidence="2">
    <name type="scientific">Grammatophora oceanica</name>
    <dbReference type="NCBI Taxonomy" id="210454"/>
    <lineage>
        <taxon>Eukaryota</taxon>
        <taxon>Sar</taxon>
        <taxon>Stramenopiles</taxon>
        <taxon>Ochrophyta</taxon>
        <taxon>Bacillariophyta</taxon>
        <taxon>Fragilariophyceae</taxon>
        <taxon>Fragilariophycidae</taxon>
        <taxon>Rhabdonematales</taxon>
        <taxon>Grammatophoraceae</taxon>
        <taxon>Grammatophora</taxon>
    </lineage>
</organism>
<protein>
    <recommendedName>
        <fullName evidence="3">DUF393 domain-containing protein</fullName>
    </recommendedName>
</protein>
<dbReference type="InterPro" id="IPR052927">
    <property type="entry name" value="DCC_oxidoreductase"/>
</dbReference>
<evidence type="ECO:0008006" key="3">
    <source>
        <dbReference type="Google" id="ProtNLM"/>
    </source>
</evidence>
<proteinExistence type="predicted"/>
<gene>
    <name evidence="2" type="ORF">GOCE00092_LOCUS21755</name>
</gene>
<dbReference type="Pfam" id="PF04134">
    <property type="entry name" value="DCC1-like"/>
    <property type="match status" value="1"/>
</dbReference>
<feature type="signal peptide" evidence="1">
    <location>
        <begin position="1"/>
        <end position="20"/>
    </location>
</feature>
<dbReference type="GO" id="GO:0015035">
    <property type="term" value="F:protein-disulfide reductase activity"/>
    <property type="evidence" value="ECO:0007669"/>
    <property type="project" value="InterPro"/>
</dbReference>
<evidence type="ECO:0000256" key="1">
    <source>
        <dbReference type="SAM" id="SignalP"/>
    </source>
</evidence>
<name>A0A7S1VIG5_9STRA</name>
<accession>A0A7S1VIG5</accession>
<feature type="chain" id="PRO_5031370316" description="DUF393 domain-containing protein" evidence="1">
    <location>
        <begin position="21"/>
        <end position="215"/>
    </location>
</feature>
<dbReference type="PANTHER" id="PTHR33639:SF2">
    <property type="entry name" value="DUF393 DOMAIN-CONTAINING PROTEIN"/>
    <property type="match status" value="1"/>
</dbReference>
<reference evidence="2" key="1">
    <citation type="submission" date="2021-01" db="EMBL/GenBank/DDBJ databases">
        <authorList>
            <person name="Corre E."/>
            <person name="Pelletier E."/>
            <person name="Niang G."/>
            <person name="Scheremetjew M."/>
            <person name="Finn R."/>
            <person name="Kale V."/>
            <person name="Holt S."/>
            <person name="Cochrane G."/>
            <person name="Meng A."/>
            <person name="Brown T."/>
            <person name="Cohen L."/>
        </authorList>
    </citation>
    <scope>NUCLEOTIDE SEQUENCE</scope>
    <source>
        <strain evidence="2">CCMP 410</strain>
    </source>
</reference>
<dbReference type="InterPro" id="IPR007263">
    <property type="entry name" value="DCC1-like"/>
</dbReference>
<keyword evidence="1" id="KW-0732">Signal</keyword>
<evidence type="ECO:0000313" key="2">
    <source>
        <dbReference type="EMBL" id="CAD9301087.1"/>
    </source>
</evidence>
<dbReference type="PANTHER" id="PTHR33639">
    <property type="entry name" value="THIOL-DISULFIDE OXIDOREDUCTASE DCC"/>
    <property type="match status" value="1"/>
</dbReference>
<dbReference type="AlphaFoldDB" id="A0A7S1VIG5"/>
<dbReference type="EMBL" id="HBGK01041604">
    <property type="protein sequence ID" value="CAD9301087.1"/>
    <property type="molecule type" value="Transcribed_RNA"/>
</dbReference>
<sequence>MIRRTFQALLLLQAVAIYHGFRLRRTGRTNASRSPKIDVRMVSISPFTAASRVNSVVEHEEVQWDWETLALEVFEDDLRPIILFDGQCNLCNGGVNFALDHDAEGNFRFVSLHSKVGKSLLLRAGRNPGDINNIVLALPNGQALSKSDAVLAIAQGLDPLLMKSMGHLGFLIPPIIRDVLLKVVSENRFRFGEVYDSCRIDFDGEFDRRFIEDPE</sequence>